<dbReference type="AlphaFoldDB" id="A0A8H3IUU7"/>
<dbReference type="EMBL" id="CAJPDQ010000027">
    <property type="protein sequence ID" value="CAF9927564.1"/>
    <property type="molecule type" value="Genomic_DNA"/>
</dbReference>
<feature type="transmembrane region" description="Helical" evidence="2">
    <location>
        <begin position="64"/>
        <end position="83"/>
    </location>
</feature>
<evidence type="ECO:0000256" key="2">
    <source>
        <dbReference type="SAM" id="Phobius"/>
    </source>
</evidence>
<reference evidence="3" key="1">
    <citation type="submission" date="2021-03" db="EMBL/GenBank/DDBJ databases">
        <authorList>
            <person name="Tagirdzhanova G."/>
        </authorList>
    </citation>
    <scope>NUCLEOTIDE SEQUENCE</scope>
</reference>
<feature type="region of interest" description="Disordered" evidence="1">
    <location>
        <begin position="250"/>
        <end position="282"/>
    </location>
</feature>
<gene>
    <name evidence="3" type="ORF">GOMPHAMPRED_004435</name>
</gene>
<feature type="compositionally biased region" description="Polar residues" evidence="1">
    <location>
        <begin position="271"/>
        <end position="282"/>
    </location>
</feature>
<protein>
    <submittedName>
        <fullName evidence="3">Uncharacterized protein</fullName>
    </submittedName>
</protein>
<sequence length="678" mass="75804">MDFNQGLKRFPLRSIESLSTLSTLFLFSIVFLGCIYDWAFSWVISGAAVLSWSLLQGEESGRKILPNIAIWTLLATLNLVYAIAATSWLLYWIFVITCYPSICICWLFQFDRVANLMRKLFRRFLAEIDFIHDKIAFFDIPALEIDTEVDGLMVIRGLTFCLSTLEIVAHGVEVGIKLSDDMELALLADEAKISLFRGIEVGDVFGNLKGGDIEMTFGQLAKRTVDENGEAFMMEDSPLLRRATLTGISNPKPVPKVKMKQHMTDGKSPRTTDVQKGLSSTKQISLSDEEAHAKYQEALAHIEETSLIKQGHSIISQVINSRPTNEKQSQLFDPQNIRDMRAAVCSFLHDRPSIPHPPTRSVRVTSLQTLSPPNVRRFLHRFPMLLRMMLNILAYFHPVKIQSIAVGASGQWITTQLKDMIFQHYGATDSEVKKLENKILTWLTDADFVMELGNFIGISSVPFLLAKNIICGLDVDDVMIYKALPNNIQLKQIVRFSGADATITVPLFLLPHHEHIYPPVPSEKDIKEQEQRVTKSDDKLKVVQAQMDLDNTVKDIANVKISAHAKLPACFDQELLDFVAALVKATKLIEMDKPASPAEEGSPGGIKEFTKNMKTGFKESVKRAAVDAVANDRWIAKMVGKVSKNLETIGGDVGYSGNIPVPMEPYRLIAEDAPKILP</sequence>
<evidence type="ECO:0000256" key="1">
    <source>
        <dbReference type="SAM" id="MobiDB-lite"/>
    </source>
</evidence>
<keyword evidence="4" id="KW-1185">Reference proteome</keyword>
<keyword evidence="2" id="KW-0472">Membrane</keyword>
<keyword evidence="2" id="KW-0812">Transmembrane</keyword>
<comment type="caution">
    <text evidence="3">The sequence shown here is derived from an EMBL/GenBank/DDBJ whole genome shotgun (WGS) entry which is preliminary data.</text>
</comment>
<evidence type="ECO:0000313" key="3">
    <source>
        <dbReference type="EMBL" id="CAF9927564.1"/>
    </source>
</evidence>
<keyword evidence="2" id="KW-1133">Transmembrane helix</keyword>
<organism evidence="3 4">
    <name type="scientific">Gomphillus americanus</name>
    <dbReference type="NCBI Taxonomy" id="1940652"/>
    <lineage>
        <taxon>Eukaryota</taxon>
        <taxon>Fungi</taxon>
        <taxon>Dikarya</taxon>
        <taxon>Ascomycota</taxon>
        <taxon>Pezizomycotina</taxon>
        <taxon>Lecanoromycetes</taxon>
        <taxon>OSLEUM clade</taxon>
        <taxon>Ostropomycetidae</taxon>
        <taxon>Ostropales</taxon>
        <taxon>Graphidaceae</taxon>
        <taxon>Gomphilloideae</taxon>
        <taxon>Gomphillus</taxon>
    </lineage>
</organism>
<evidence type="ECO:0000313" key="4">
    <source>
        <dbReference type="Proteomes" id="UP000664169"/>
    </source>
</evidence>
<dbReference type="OrthoDB" id="5372451at2759"/>
<feature type="transmembrane region" description="Helical" evidence="2">
    <location>
        <begin position="89"/>
        <end position="110"/>
    </location>
</feature>
<name>A0A8H3IUU7_9LECA</name>
<dbReference type="Proteomes" id="UP000664169">
    <property type="component" value="Unassembled WGS sequence"/>
</dbReference>
<accession>A0A8H3IUU7</accession>
<proteinExistence type="predicted"/>